<evidence type="ECO:0000313" key="11">
    <source>
        <dbReference type="EMBL" id="MBB6066909.1"/>
    </source>
</evidence>
<evidence type="ECO:0000259" key="1">
    <source>
        <dbReference type="PROSITE" id="PS50903"/>
    </source>
</evidence>
<evidence type="ECO:0000313" key="13">
    <source>
        <dbReference type="EMBL" id="MBB6496427.1"/>
    </source>
</evidence>
<dbReference type="GO" id="GO:0005506">
    <property type="term" value="F:iron ion binding"/>
    <property type="evidence" value="ECO:0007669"/>
    <property type="project" value="InterPro"/>
</dbReference>
<reference evidence="17" key="1">
    <citation type="journal article" date="2018" name="Genome Announc.">
        <title>Complete Genome Sequence of the Methanococcus maripaludis Type Strain JJ (DSM 2067), a Model for Selenoprotein Synthesis in Archaea.</title>
        <authorList>
            <person name="Poehlein A."/>
            <person name="Heym D."/>
            <person name="Quitzke V."/>
            <person name="Fersch J."/>
            <person name="Daniel R."/>
            <person name="Rother M."/>
        </authorList>
    </citation>
    <scope>NUCLEOTIDE SEQUENCE [LARGE SCALE GENOMIC DNA]</scope>
    <source>
        <strain evidence="17">DSM 2067</strain>
    </source>
</reference>
<protein>
    <submittedName>
        <fullName evidence="3">Rubredoxin</fullName>
    </submittedName>
</protein>
<gene>
    <name evidence="14" type="ORF">H0S71_02490</name>
    <name evidence="15" type="ORF">HNP85_000868</name>
    <name evidence="5" type="ORF">HNP86_000569</name>
    <name evidence="3" type="ORF">HNP87_000566</name>
    <name evidence="4" type="ORF">HNP88_001239</name>
    <name evidence="6" type="ORF">HNP89_000572</name>
    <name evidence="8" type="ORF">HNP91_000571</name>
    <name evidence="12" type="ORF">HNP92_000301</name>
    <name evidence="7" type="ORF">HNP93_000572</name>
    <name evidence="9" type="ORF">HNP94_000568</name>
    <name evidence="10" type="ORF">HNP95_000573</name>
    <name evidence="13" type="ORF">HNP96_000448</name>
    <name evidence="11" type="ORF">HNP97_000399</name>
    <name evidence="16" type="ORF">J2745_000093</name>
    <name evidence="2" type="ORF">MMJJ_16850</name>
</gene>
<evidence type="ECO:0000313" key="25">
    <source>
        <dbReference type="Proteomes" id="UP000571751"/>
    </source>
</evidence>
<dbReference type="Proteomes" id="UP000522365">
    <property type="component" value="Unassembled WGS sequence"/>
</dbReference>
<name>A0A2L1CDD9_METMI</name>
<dbReference type="AlphaFoldDB" id="A0A2L1CDD9"/>
<evidence type="ECO:0000313" key="10">
    <source>
        <dbReference type="EMBL" id="MBA2868414.1"/>
    </source>
</evidence>
<proteinExistence type="predicted"/>
<dbReference type="EMBL" id="JACDUK010000001">
    <property type="protein sequence ID" value="MBA2852635.1"/>
    <property type="molecule type" value="Genomic_DNA"/>
</dbReference>
<dbReference type="Proteomes" id="UP000571751">
    <property type="component" value="Unassembled WGS sequence"/>
</dbReference>
<evidence type="ECO:0000313" key="9">
    <source>
        <dbReference type="EMBL" id="MBA2863568.1"/>
    </source>
</evidence>
<evidence type="ECO:0000313" key="3">
    <source>
        <dbReference type="EMBL" id="MBA2840054.1"/>
    </source>
</evidence>
<dbReference type="InterPro" id="IPR024934">
    <property type="entry name" value="Rubredoxin-like_dom"/>
</dbReference>
<evidence type="ECO:0000313" key="17">
    <source>
        <dbReference type="Proteomes" id="UP000239462"/>
    </source>
</evidence>
<sequence length="62" mass="7082">MVWWKCSNCGYIFEGEAGKVPEKCPNCGEICTFYDVSCYTPECGFEGYDPKIAGRRQEESRL</sequence>
<dbReference type="Proteomes" id="UP000536195">
    <property type="component" value="Unassembled WGS sequence"/>
</dbReference>
<evidence type="ECO:0000313" key="18">
    <source>
        <dbReference type="Proteomes" id="UP000522365"/>
    </source>
</evidence>
<dbReference type="Proteomes" id="UP000722095">
    <property type="component" value="Unassembled WGS sequence"/>
</dbReference>
<evidence type="ECO:0000313" key="2">
    <source>
        <dbReference type="EMBL" id="AVB77056.1"/>
    </source>
</evidence>
<dbReference type="EMBL" id="JACDUH010000001">
    <property type="protein sequence ID" value="MBA2850438.1"/>
    <property type="molecule type" value="Genomic_DNA"/>
</dbReference>
<dbReference type="EMBL" id="JACDUO010000001">
    <property type="protein sequence ID" value="MBA2863568.1"/>
    <property type="molecule type" value="Genomic_DNA"/>
</dbReference>
<dbReference type="EMBL" id="CP026606">
    <property type="protein sequence ID" value="AVB77056.1"/>
    <property type="molecule type" value="Genomic_DNA"/>
</dbReference>
<evidence type="ECO:0000313" key="19">
    <source>
        <dbReference type="Proteomes" id="UP000536195"/>
    </source>
</evidence>
<evidence type="ECO:0000313" key="8">
    <source>
        <dbReference type="EMBL" id="MBA2859776.1"/>
    </source>
</evidence>
<dbReference type="Proteomes" id="UP000571854">
    <property type="component" value="Unassembled WGS sequence"/>
</dbReference>
<evidence type="ECO:0000313" key="22">
    <source>
        <dbReference type="Proteomes" id="UP000564425"/>
    </source>
</evidence>
<dbReference type="Proteomes" id="UP000558015">
    <property type="component" value="Unassembled WGS sequence"/>
</dbReference>
<dbReference type="EMBL" id="JACDUI010000001">
    <property type="protein sequence ID" value="MBA2840054.1"/>
    <property type="molecule type" value="Genomic_DNA"/>
</dbReference>
<reference evidence="16" key="5">
    <citation type="submission" date="2021-03" db="EMBL/GenBank/DDBJ databases">
        <title>Genomic Encyclopedia of Type Strains, Phase IV (KMG-IV): sequencing the most valuable type-strain genomes for metagenomic binning, comparative biology and taxonomic classification.</title>
        <authorList>
            <person name="Goeker M."/>
        </authorList>
    </citation>
    <scope>NUCLEOTIDE SEQUENCE</scope>
    <source>
        <strain evidence="16">DSM 2771</strain>
    </source>
</reference>
<dbReference type="RefSeq" id="WP_011171104.1">
    <property type="nucleotide sequence ID" value="NZ_BAAABJ010000001.1"/>
</dbReference>
<dbReference type="Gene3D" id="2.20.28.10">
    <property type="match status" value="1"/>
</dbReference>
<dbReference type="Proteomes" id="UP000564425">
    <property type="component" value="Unassembled WGS sequence"/>
</dbReference>
<dbReference type="GeneID" id="10982738"/>
<dbReference type="EMBL" id="JACHIQ010000001">
    <property type="protein sequence ID" value="MBB6066909.1"/>
    <property type="molecule type" value="Genomic_DNA"/>
</dbReference>
<reference evidence="14" key="4">
    <citation type="submission" date="2020-07" db="EMBL/GenBank/DDBJ databases">
        <title>Severe corrosion of carbon steel in oil field produced water can be linked to methanogenic archaea containing a special type of NiFe hydrogenase.</title>
        <authorList>
            <person name="Lahme S."/>
            <person name="Mand J."/>
            <person name="Longwell J."/>
            <person name="Smith R."/>
            <person name="Enning D."/>
        </authorList>
    </citation>
    <scope>NUCLEOTIDE SEQUENCE</scope>
    <source>
        <strain evidence="14">MIC098Bin5</strain>
    </source>
</reference>
<evidence type="ECO:0000313" key="5">
    <source>
        <dbReference type="EMBL" id="MBA2850438.1"/>
    </source>
</evidence>
<dbReference type="EMBL" id="JAGINF010000001">
    <property type="protein sequence ID" value="MBP2218618.1"/>
    <property type="molecule type" value="Genomic_DNA"/>
</dbReference>
<dbReference type="OMA" id="DVTCYTP"/>
<dbReference type="Proteomes" id="UP000590564">
    <property type="component" value="Unassembled WGS sequence"/>
</dbReference>
<dbReference type="InterPro" id="IPR048574">
    <property type="entry name" value="RUBY_RBDX"/>
</dbReference>
<dbReference type="SUPFAM" id="SSF57802">
    <property type="entry name" value="Rubredoxin-like"/>
    <property type="match status" value="1"/>
</dbReference>
<dbReference type="EMBL" id="JACDUN010000001">
    <property type="protein sequence ID" value="MBA2857871.1"/>
    <property type="molecule type" value="Genomic_DNA"/>
</dbReference>
<dbReference type="Proteomes" id="UP000584706">
    <property type="component" value="Unassembled WGS sequence"/>
</dbReference>
<dbReference type="Proteomes" id="UP000567099">
    <property type="component" value="Unassembled WGS sequence"/>
</dbReference>
<evidence type="ECO:0000313" key="15">
    <source>
        <dbReference type="EMBL" id="MBM7409196.1"/>
    </source>
</evidence>
<evidence type="ECO:0000313" key="16">
    <source>
        <dbReference type="EMBL" id="MBP2218618.1"/>
    </source>
</evidence>
<evidence type="ECO:0000313" key="20">
    <source>
        <dbReference type="Proteomes" id="UP000558015"/>
    </source>
</evidence>
<evidence type="ECO:0000313" key="21">
    <source>
        <dbReference type="Proteomes" id="UP000563838"/>
    </source>
</evidence>
<dbReference type="EMBL" id="JACDUJ010000001">
    <property type="protein sequence ID" value="MBA2847055.1"/>
    <property type="molecule type" value="Genomic_DNA"/>
</dbReference>
<dbReference type="Proteomes" id="UP000568063">
    <property type="component" value="Unassembled WGS sequence"/>
</dbReference>
<dbReference type="Proteomes" id="UP000742560">
    <property type="component" value="Unassembled WGS sequence"/>
</dbReference>
<evidence type="ECO:0000313" key="24">
    <source>
        <dbReference type="Proteomes" id="UP000568063"/>
    </source>
</evidence>
<reference evidence="18 20" key="3">
    <citation type="submission" date="2020-07" db="EMBL/GenBank/DDBJ databases">
        <title>Genomic Encyclopedia of Type Strains, Phase IV (KMG-V): Genome sequencing to study the core and pangenomes of soil and plant-associated prokaryotes.</title>
        <authorList>
            <person name="Whitman W."/>
        </authorList>
    </citation>
    <scope>NUCLEOTIDE SEQUENCE [LARGE SCALE GENOMIC DNA]</scope>
    <source>
        <strain evidence="5 22">A1</strain>
        <strain evidence="3 21">A4</strain>
        <strain evidence="4 26">A5</strain>
        <strain evidence="12 19">C11</strain>
        <strain evidence="7 20">C12</strain>
        <strain evidence="9 23">C13</strain>
        <strain evidence="10 25">C14</strain>
        <strain evidence="8 24">C9</strain>
        <strain evidence="13 28">D1</strain>
        <strain evidence="11 27">DSM 7078</strain>
        <strain evidence="15">RC</strain>
        <strain evidence="6 18">S1</strain>
    </source>
</reference>
<dbReference type="KEGG" id="mmad:MMJJ_16850"/>
<dbReference type="EMBL" id="JACDUM010000001">
    <property type="protein sequence ID" value="MBA2859776.1"/>
    <property type="molecule type" value="Genomic_DNA"/>
</dbReference>
<feature type="domain" description="Rubredoxin-like" evidence="1">
    <location>
        <begin position="1"/>
        <end position="48"/>
    </location>
</feature>
<evidence type="ECO:0000313" key="27">
    <source>
        <dbReference type="Proteomes" id="UP000584706"/>
    </source>
</evidence>
<evidence type="ECO:0000313" key="6">
    <source>
        <dbReference type="EMBL" id="MBA2852635.1"/>
    </source>
</evidence>
<dbReference type="Pfam" id="PF21349">
    <property type="entry name" value="RUBY_RBDX"/>
    <property type="match status" value="1"/>
</dbReference>
<evidence type="ECO:0000313" key="12">
    <source>
        <dbReference type="EMBL" id="MBB6401016.1"/>
    </source>
</evidence>
<dbReference type="EMBL" id="JACDUP010000001">
    <property type="protein sequence ID" value="MBA2868414.1"/>
    <property type="molecule type" value="Genomic_DNA"/>
</dbReference>
<dbReference type="Proteomes" id="UP000714405">
    <property type="component" value="Unassembled WGS sequence"/>
</dbReference>
<evidence type="ECO:0000313" key="4">
    <source>
        <dbReference type="EMBL" id="MBA2847055.1"/>
    </source>
</evidence>
<dbReference type="EMBL" id="JAFBBC010000001">
    <property type="protein sequence ID" value="MBM7409196.1"/>
    <property type="molecule type" value="Genomic_DNA"/>
</dbReference>
<reference evidence="2" key="2">
    <citation type="submission" date="2018-02" db="EMBL/GenBank/DDBJ databases">
        <title>Complete genome sequence of the Methanococcus maripaludis type strain JJ (DSM 2067), a model for selenoprotein synthesis in Archaea.</title>
        <authorList>
            <person name="Poehlein A."/>
            <person name="Heym D."/>
            <person name="Quitzke V."/>
            <person name="Fersch J."/>
            <person name="Daniel R."/>
            <person name="Rother M."/>
        </authorList>
    </citation>
    <scope>NUCLEOTIDE SEQUENCE [LARGE SCALE GENOMIC DNA]</scope>
    <source>
        <strain evidence="2">DSM 2067</strain>
    </source>
</reference>
<evidence type="ECO:0000313" key="23">
    <source>
        <dbReference type="Proteomes" id="UP000567099"/>
    </source>
</evidence>
<organism evidence="2 17">
    <name type="scientific">Methanococcus maripaludis</name>
    <name type="common">Methanococcus deltae</name>
    <dbReference type="NCBI Taxonomy" id="39152"/>
    <lineage>
        <taxon>Archaea</taxon>
        <taxon>Methanobacteriati</taxon>
        <taxon>Methanobacteriota</taxon>
        <taxon>Methanomada group</taxon>
        <taxon>Methanococci</taxon>
        <taxon>Methanococcales</taxon>
        <taxon>Methanococcaceae</taxon>
        <taxon>Methanococcus</taxon>
    </lineage>
</organism>
<dbReference type="Proteomes" id="UP000563838">
    <property type="component" value="Unassembled WGS sequence"/>
</dbReference>
<dbReference type="EMBL" id="JACHED010000001">
    <property type="protein sequence ID" value="MBB6496427.1"/>
    <property type="molecule type" value="Genomic_DNA"/>
</dbReference>
<accession>A0A2L1CDD9</accession>
<dbReference type="EMBL" id="JACHEC010000001">
    <property type="protein sequence ID" value="MBB6401016.1"/>
    <property type="molecule type" value="Genomic_DNA"/>
</dbReference>
<dbReference type="PROSITE" id="PS50903">
    <property type="entry name" value="RUBREDOXIN_LIKE"/>
    <property type="match status" value="1"/>
</dbReference>
<evidence type="ECO:0000313" key="14">
    <source>
        <dbReference type="EMBL" id="MBG0768762.1"/>
    </source>
</evidence>
<evidence type="ECO:0000313" key="7">
    <source>
        <dbReference type="EMBL" id="MBA2857871.1"/>
    </source>
</evidence>
<dbReference type="EMBL" id="JACCQJ010000001">
    <property type="protein sequence ID" value="MBG0768762.1"/>
    <property type="molecule type" value="Genomic_DNA"/>
</dbReference>
<dbReference type="Proteomes" id="UP000239462">
    <property type="component" value="Chromosome"/>
</dbReference>
<evidence type="ECO:0000313" key="26">
    <source>
        <dbReference type="Proteomes" id="UP000571854"/>
    </source>
</evidence>
<evidence type="ECO:0000313" key="28">
    <source>
        <dbReference type="Proteomes" id="UP000590564"/>
    </source>
</evidence>